<organism evidence="2 3">
    <name type="scientific">Pristionchus pacificus</name>
    <name type="common">Parasitic nematode worm</name>
    <dbReference type="NCBI Taxonomy" id="54126"/>
    <lineage>
        <taxon>Eukaryota</taxon>
        <taxon>Metazoa</taxon>
        <taxon>Ecdysozoa</taxon>
        <taxon>Nematoda</taxon>
        <taxon>Chromadorea</taxon>
        <taxon>Rhabditida</taxon>
        <taxon>Rhabditina</taxon>
        <taxon>Diplogasteromorpha</taxon>
        <taxon>Diplogasteroidea</taxon>
        <taxon>Neodiplogasteridae</taxon>
        <taxon>Pristionchus</taxon>
    </lineage>
</organism>
<keyword evidence="1" id="KW-0812">Transmembrane</keyword>
<gene>
    <name evidence="2" type="primary">WBGene00275283</name>
</gene>
<evidence type="ECO:0008006" key="4">
    <source>
        <dbReference type="Google" id="ProtNLM"/>
    </source>
</evidence>
<sequence length="212" mass="23563">FPPSTPSPFPHFSPSRPILIIPLNTSSPFLHSIVSHPMAFLRRCKQVPVLNVVAGSIAFGMFLIEGTVAVYEFQHASESFLALISCIVFSVLSLTSLLYTWGMVARNECMLLPLLTRQVILTPLLGVFIIFWWIGALLSYFNLVHYGSPISSLSTSEFFVITGLVLTVTFLVFAKISIVLYKGYKRLDSENLELLSNNGFVPRSNTFPPTDV</sequence>
<dbReference type="AlphaFoldDB" id="A0A8R1UR19"/>
<keyword evidence="1" id="KW-0472">Membrane</keyword>
<evidence type="ECO:0000313" key="3">
    <source>
        <dbReference type="Proteomes" id="UP000005239"/>
    </source>
</evidence>
<dbReference type="EnsemblMetazoa" id="PPA36914.1">
    <property type="protein sequence ID" value="PPA36914.1"/>
    <property type="gene ID" value="WBGene00275283"/>
</dbReference>
<accession>A0A8R1UR19</accession>
<feature type="transmembrane region" description="Helical" evidence="1">
    <location>
        <begin position="158"/>
        <end position="181"/>
    </location>
</feature>
<dbReference type="Proteomes" id="UP000005239">
    <property type="component" value="Unassembled WGS sequence"/>
</dbReference>
<protein>
    <recommendedName>
        <fullName evidence="4">MARVEL domain-containing protein</fullName>
    </recommendedName>
</protein>
<feature type="transmembrane region" description="Helical" evidence="1">
    <location>
        <begin position="119"/>
        <end position="138"/>
    </location>
</feature>
<feature type="transmembrane region" description="Helical" evidence="1">
    <location>
        <begin position="49"/>
        <end position="73"/>
    </location>
</feature>
<evidence type="ECO:0000313" key="2">
    <source>
        <dbReference type="EnsemblMetazoa" id="PPA36914.1"/>
    </source>
</evidence>
<feature type="transmembrane region" description="Helical" evidence="1">
    <location>
        <begin position="79"/>
        <end position="99"/>
    </location>
</feature>
<keyword evidence="1" id="KW-1133">Transmembrane helix</keyword>
<reference evidence="3" key="1">
    <citation type="journal article" date="2008" name="Nat. Genet.">
        <title>The Pristionchus pacificus genome provides a unique perspective on nematode lifestyle and parasitism.</title>
        <authorList>
            <person name="Dieterich C."/>
            <person name="Clifton S.W."/>
            <person name="Schuster L.N."/>
            <person name="Chinwalla A."/>
            <person name="Delehaunty K."/>
            <person name="Dinkelacker I."/>
            <person name="Fulton L."/>
            <person name="Fulton R."/>
            <person name="Godfrey J."/>
            <person name="Minx P."/>
            <person name="Mitreva M."/>
            <person name="Roeseler W."/>
            <person name="Tian H."/>
            <person name="Witte H."/>
            <person name="Yang S.P."/>
            <person name="Wilson R.K."/>
            <person name="Sommer R.J."/>
        </authorList>
    </citation>
    <scope>NUCLEOTIDE SEQUENCE [LARGE SCALE GENOMIC DNA]</scope>
    <source>
        <strain evidence="3">PS312</strain>
    </source>
</reference>
<name>A0A8R1UR19_PRIPA</name>
<proteinExistence type="predicted"/>
<keyword evidence="3" id="KW-1185">Reference proteome</keyword>
<evidence type="ECO:0000256" key="1">
    <source>
        <dbReference type="SAM" id="Phobius"/>
    </source>
</evidence>
<dbReference type="OrthoDB" id="5819967at2759"/>
<reference evidence="2" key="2">
    <citation type="submission" date="2022-06" db="UniProtKB">
        <authorList>
            <consortium name="EnsemblMetazoa"/>
        </authorList>
    </citation>
    <scope>IDENTIFICATION</scope>
    <source>
        <strain evidence="2">PS312</strain>
    </source>
</reference>